<proteinExistence type="inferred from homology"/>
<dbReference type="NCBIfam" id="TIGR02734">
    <property type="entry name" value="crtI_fam"/>
    <property type="match status" value="1"/>
</dbReference>
<dbReference type="InterPro" id="IPR002937">
    <property type="entry name" value="Amino_oxidase"/>
</dbReference>
<dbReference type="GO" id="GO:0016491">
    <property type="term" value="F:oxidoreductase activity"/>
    <property type="evidence" value="ECO:0007669"/>
    <property type="project" value="UniProtKB-KW"/>
</dbReference>
<comment type="similarity">
    <text evidence="4">Belongs to the carotenoid/retinoid oxidoreductase family. CrtN subfamily.</text>
</comment>
<name>A0A0U2QAC4_9BACL</name>
<dbReference type="PRINTS" id="PR00419">
    <property type="entry name" value="ADXRDTASE"/>
</dbReference>
<dbReference type="PANTHER" id="PTHR43734:SF1">
    <property type="entry name" value="PHYTOENE DESATURASE"/>
    <property type="match status" value="1"/>
</dbReference>
<evidence type="ECO:0000256" key="4">
    <source>
        <dbReference type="ARBA" id="ARBA00038322"/>
    </source>
</evidence>
<dbReference type="GO" id="GO:0016117">
    <property type="term" value="P:carotenoid biosynthetic process"/>
    <property type="evidence" value="ECO:0007669"/>
    <property type="project" value="UniProtKB-KW"/>
</dbReference>
<keyword evidence="2 5" id="KW-0125">Carotenoid biosynthesis</keyword>
<dbReference type="KEGG" id="prt:AUC31_12720"/>
<dbReference type="Pfam" id="PF01593">
    <property type="entry name" value="Amino_oxidase"/>
    <property type="match status" value="1"/>
</dbReference>
<evidence type="ECO:0000259" key="6">
    <source>
        <dbReference type="Pfam" id="PF01593"/>
    </source>
</evidence>
<reference evidence="7" key="1">
    <citation type="submission" date="2016-01" db="EMBL/GenBank/DDBJ databases">
        <title>Complete genome of Planococcus rifietoensis type strain M8.</title>
        <authorList>
            <person name="See-Too W.S."/>
        </authorList>
    </citation>
    <scope>NUCLEOTIDE SEQUENCE [LARGE SCALE GENOMIC DNA]</scope>
    <source>
        <strain evidence="7">M8</strain>
    </source>
</reference>
<dbReference type="SUPFAM" id="SSF51905">
    <property type="entry name" value="FAD/NAD(P)-binding domain"/>
    <property type="match status" value="1"/>
</dbReference>
<sequence>MKIAMIGGGVGGLMGALYLTKLGYDVTIYEKEHKLGGRMAFVEREGFRIDEGPTIVLLPEMFRDLFAQAGIDPESIELLLCDPLYTIRFTDGKVYTKYPGRERQLQEVEEQFPEDKGGFIRFMDEGQKRFDIGKPAFLEHDFVRKADFWTFRNIRNLMKLKPQQSVHQLMENYFKDERLQLAYSLQALYIGGDPYRAPAMYSLVPFSEHEHGVYYVKGGYASIIPVMEQELRSRGTEIRLDTAVKRVLKKDGRATAIETAAGIEQYDAIVYNGDFPGINQLAPMKKQKEYTPSSACVLLYFGLDKVYEDVNVHQFFIGDDYKEHMEDVFVRGQKTENPAFYTFHPSVIDDSLAPEGKSVLYVLVPVPSGTEIDWKNDEQWIGRILDRMETLSFPGIRESIEWMDVRTPQDAEAFGLFKGGSFGIGPTLRQSGVFRPQVKPDNTENLYAVGASVHPGGGIPIVMQGAKLLADRIHSDLKERGGS</sequence>
<evidence type="ECO:0000256" key="5">
    <source>
        <dbReference type="RuleBase" id="RU362075"/>
    </source>
</evidence>
<organism evidence="7 8">
    <name type="scientific">Planococcus rifietoensis</name>
    <dbReference type="NCBI Taxonomy" id="200991"/>
    <lineage>
        <taxon>Bacteria</taxon>
        <taxon>Bacillati</taxon>
        <taxon>Bacillota</taxon>
        <taxon>Bacilli</taxon>
        <taxon>Bacillales</taxon>
        <taxon>Caryophanaceae</taxon>
        <taxon>Planococcus</taxon>
    </lineage>
</organism>
<feature type="domain" description="Amine oxidase" evidence="6">
    <location>
        <begin position="11"/>
        <end position="473"/>
    </location>
</feature>
<gene>
    <name evidence="7" type="ORF">AUC31_12720</name>
</gene>
<comment type="pathway">
    <text evidence="1 5">Carotenoid biosynthesis.</text>
</comment>
<dbReference type="InterPro" id="IPR014105">
    <property type="entry name" value="Carotenoid/retinoid_OxRdtase"/>
</dbReference>
<keyword evidence="3 5" id="KW-0560">Oxidoreductase</keyword>
<dbReference type="RefSeq" id="WP_058382709.1">
    <property type="nucleotide sequence ID" value="NZ_CP013659.2"/>
</dbReference>
<dbReference type="EMBL" id="CP013659">
    <property type="protein sequence ID" value="ALS76006.1"/>
    <property type="molecule type" value="Genomic_DNA"/>
</dbReference>
<dbReference type="InterPro" id="IPR036188">
    <property type="entry name" value="FAD/NAD-bd_sf"/>
</dbReference>
<evidence type="ECO:0000256" key="2">
    <source>
        <dbReference type="ARBA" id="ARBA00022746"/>
    </source>
</evidence>
<dbReference type="AlphaFoldDB" id="A0A0U2QAC4"/>
<evidence type="ECO:0000313" key="7">
    <source>
        <dbReference type="EMBL" id="ALS76006.1"/>
    </source>
</evidence>
<dbReference type="STRING" id="200991.AUC31_12720"/>
<dbReference type="OrthoDB" id="9814556at2"/>
<dbReference type="Proteomes" id="UP000067683">
    <property type="component" value="Chromosome"/>
</dbReference>
<evidence type="ECO:0000256" key="1">
    <source>
        <dbReference type="ARBA" id="ARBA00004829"/>
    </source>
</evidence>
<protein>
    <submittedName>
        <fullName evidence="7">Capsular biosynthesis protein CpsH</fullName>
    </submittedName>
</protein>
<accession>A0A0U2QAC4</accession>
<dbReference type="PANTHER" id="PTHR43734">
    <property type="entry name" value="PHYTOENE DESATURASE"/>
    <property type="match status" value="1"/>
</dbReference>
<evidence type="ECO:0000256" key="3">
    <source>
        <dbReference type="ARBA" id="ARBA00023002"/>
    </source>
</evidence>
<evidence type="ECO:0000313" key="8">
    <source>
        <dbReference type="Proteomes" id="UP000067683"/>
    </source>
</evidence>
<keyword evidence="8" id="KW-1185">Reference proteome</keyword>
<dbReference type="Gene3D" id="3.50.50.60">
    <property type="entry name" value="FAD/NAD(P)-binding domain"/>
    <property type="match status" value="2"/>
</dbReference>